<dbReference type="Pfam" id="PF00400">
    <property type="entry name" value="WD40"/>
    <property type="match status" value="4"/>
</dbReference>
<dbReference type="GeneID" id="66052234"/>
<dbReference type="FunCoup" id="A0A2K3E077">
    <property type="interactions" value="1545"/>
</dbReference>
<evidence type="ECO:0000256" key="3">
    <source>
        <dbReference type="PROSITE-ProRule" id="PRU00221"/>
    </source>
</evidence>
<feature type="repeat" description="WD" evidence="3">
    <location>
        <begin position="375"/>
        <end position="408"/>
    </location>
</feature>
<dbReference type="OrthoDB" id="7668193at2759"/>
<keyword evidence="1 3" id="KW-0853">WD repeat</keyword>
<dbReference type="InterPro" id="IPR036322">
    <property type="entry name" value="WD40_repeat_dom_sf"/>
</dbReference>
<dbReference type="OMA" id="YQRQSMQ"/>
<dbReference type="KEGG" id="cre:CHLRE_02g076850v5"/>
<dbReference type="PANTHER" id="PTHR19854">
    <property type="entry name" value="TRANSDUCIN BETA-LIKE 3"/>
    <property type="match status" value="1"/>
</dbReference>
<evidence type="ECO:0000256" key="2">
    <source>
        <dbReference type="ARBA" id="ARBA00022737"/>
    </source>
</evidence>
<dbReference type="Gene3D" id="2.130.10.10">
    <property type="entry name" value="YVTN repeat-like/Quinoprotein amine dehydrogenase"/>
    <property type="match status" value="3"/>
</dbReference>
<evidence type="ECO:0000256" key="1">
    <source>
        <dbReference type="ARBA" id="ARBA00022574"/>
    </source>
</evidence>
<dbReference type="PANTHER" id="PTHR19854:SF1">
    <property type="entry name" value="GUANINE NUCLEOTIDE-BINDING PROTEIN SUBUNIT BETA-LIKE PROTEIN 1"/>
    <property type="match status" value="1"/>
</dbReference>
<feature type="repeat" description="WD" evidence="3">
    <location>
        <begin position="10"/>
        <end position="50"/>
    </location>
</feature>
<name>A0A2K3E077_CHLRE</name>
<dbReference type="SMART" id="SM00320">
    <property type="entry name" value="WD40"/>
    <property type="match status" value="6"/>
</dbReference>
<dbReference type="InterPro" id="IPR001680">
    <property type="entry name" value="WD40_rpt"/>
</dbReference>
<dbReference type="Proteomes" id="UP000006906">
    <property type="component" value="Chromosome 2"/>
</dbReference>
<dbReference type="InterPro" id="IPR019775">
    <property type="entry name" value="WD40_repeat_CS"/>
</dbReference>
<evidence type="ECO:0000313" key="4">
    <source>
        <dbReference type="EMBL" id="PNW86200.1"/>
    </source>
</evidence>
<organism evidence="4 5">
    <name type="scientific">Chlamydomonas reinhardtii</name>
    <name type="common">Chlamydomonas smithii</name>
    <dbReference type="NCBI Taxonomy" id="3055"/>
    <lineage>
        <taxon>Eukaryota</taxon>
        <taxon>Viridiplantae</taxon>
        <taxon>Chlorophyta</taxon>
        <taxon>core chlorophytes</taxon>
        <taxon>Chlorophyceae</taxon>
        <taxon>CS clade</taxon>
        <taxon>Chlamydomonadales</taxon>
        <taxon>Chlamydomonadaceae</taxon>
        <taxon>Chlamydomonas</taxon>
    </lineage>
</organism>
<reference evidence="4 5" key="1">
    <citation type="journal article" date="2007" name="Science">
        <title>The Chlamydomonas genome reveals the evolution of key animal and plant functions.</title>
        <authorList>
            <person name="Merchant S.S."/>
            <person name="Prochnik S.E."/>
            <person name="Vallon O."/>
            <person name="Harris E.H."/>
            <person name="Karpowicz S.J."/>
            <person name="Witman G.B."/>
            <person name="Terry A."/>
            <person name="Salamov A."/>
            <person name="Fritz-Laylin L.K."/>
            <person name="Marechal-Drouard L."/>
            <person name="Marshall W.F."/>
            <person name="Qu L.H."/>
            <person name="Nelson D.R."/>
            <person name="Sanderfoot A.A."/>
            <person name="Spalding M.H."/>
            <person name="Kapitonov V.V."/>
            <person name="Ren Q."/>
            <person name="Ferris P."/>
            <person name="Lindquist E."/>
            <person name="Shapiro H."/>
            <person name="Lucas S.M."/>
            <person name="Grimwood J."/>
            <person name="Schmutz J."/>
            <person name="Cardol P."/>
            <person name="Cerutti H."/>
            <person name="Chanfreau G."/>
            <person name="Chen C.L."/>
            <person name="Cognat V."/>
            <person name="Croft M.T."/>
            <person name="Dent R."/>
            <person name="Dutcher S."/>
            <person name="Fernandez E."/>
            <person name="Fukuzawa H."/>
            <person name="Gonzalez-Ballester D."/>
            <person name="Gonzalez-Halphen D."/>
            <person name="Hallmann A."/>
            <person name="Hanikenne M."/>
            <person name="Hippler M."/>
            <person name="Inwood W."/>
            <person name="Jabbari K."/>
            <person name="Kalanon M."/>
            <person name="Kuras R."/>
            <person name="Lefebvre P.A."/>
            <person name="Lemaire S.D."/>
            <person name="Lobanov A.V."/>
            <person name="Lohr M."/>
            <person name="Manuell A."/>
            <person name="Meier I."/>
            <person name="Mets L."/>
            <person name="Mittag M."/>
            <person name="Mittelmeier T."/>
            <person name="Moroney J.V."/>
            <person name="Moseley J."/>
            <person name="Napoli C."/>
            <person name="Nedelcu A.M."/>
            <person name="Niyogi K."/>
            <person name="Novoselov S.V."/>
            <person name="Paulsen I.T."/>
            <person name="Pazour G."/>
            <person name="Purton S."/>
            <person name="Ral J.P."/>
            <person name="Riano-Pachon D.M."/>
            <person name="Riekhof W."/>
            <person name="Rymarquis L."/>
            <person name="Schroda M."/>
            <person name="Stern D."/>
            <person name="Umen J."/>
            <person name="Willows R."/>
            <person name="Wilson N."/>
            <person name="Zimmer S.L."/>
            <person name="Allmer J."/>
            <person name="Balk J."/>
            <person name="Bisova K."/>
            <person name="Chen C.J."/>
            <person name="Elias M."/>
            <person name="Gendler K."/>
            <person name="Hauser C."/>
            <person name="Lamb M.R."/>
            <person name="Ledford H."/>
            <person name="Long J.C."/>
            <person name="Minagawa J."/>
            <person name="Page M.D."/>
            <person name="Pan J."/>
            <person name="Pootakham W."/>
            <person name="Roje S."/>
            <person name="Rose A."/>
            <person name="Stahlberg E."/>
            <person name="Terauchi A.M."/>
            <person name="Yang P."/>
            <person name="Ball S."/>
            <person name="Bowler C."/>
            <person name="Dieckmann C.L."/>
            <person name="Gladyshev V.N."/>
            <person name="Green P."/>
            <person name="Jorgensen R."/>
            <person name="Mayfield S."/>
            <person name="Mueller-Roeber B."/>
            <person name="Rajamani S."/>
            <person name="Sayre R.T."/>
            <person name="Brokstein P."/>
            <person name="Dubchak I."/>
            <person name="Goodstein D."/>
            <person name="Hornick L."/>
            <person name="Huang Y.W."/>
            <person name="Jhaveri J."/>
            <person name="Luo Y."/>
            <person name="Martinez D."/>
            <person name="Ngau W.C."/>
            <person name="Otillar B."/>
            <person name="Poliakov A."/>
            <person name="Porter A."/>
            <person name="Szajkowski L."/>
            <person name="Werner G."/>
            <person name="Zhou K."/>
            <person name="Grigoriev I.V."/>
            <person name="Rokhsar D.S."/>
            <person name="Grossman A.R."/>
        </authorList>
    </citation>
    <scope>NUCLEOTIDE SEQUENCE [LARGE SCALE GENOMIC DNA]</scope>
    <source>
        <strain evidence="5">CC-503</strain>
    </source>
</reference>
<protein>
    <submittedName>
        <fullName evidence="4">Uncharacterized protein</fullName>
    </submittedName>
</protein>
<evidence type="ECO:0000313" key="5">
    <source>
        <dbReference type="Proteomes" id="UP000006906"/>
    </source>
</evidence>
<dbReference type="PROSITE" id="PS50082">
    <property type="entry name" value="WD_REPEATS_2"/>
    <property type="match status" value="2"/>
</dbReference>
<proteinExistence type="predicted"/>
<keyword evidence="2" id="KW-0677">Repeat</keyword>
<dbReference type="Gramene" id="PNW86200">
    <property type="protein sequence ID" value="PNW86200"/>
    <property type="gene ID" value="CHLRE_02g076850v5"/>
</dbReference>
<gene>
    <name evidence="4" type="ORF">CHLRE_02g076850v5</name>
</gene>
<dbReference type="RefSeq" id="XP_042926798.1">
    <property type="nucleotide sequence ID" value="XM_043059164.1"/>
</dbReference>
<sequence length="421" mass="43978">MAEVEPQQVLRGHFGEVQSLSFLSELHLFSGDFNGEVRLWDLSSCRAEYTVRLHDTNAGVLHLACLPNHGALVSQGRDGCVKVWALDQTGVPDRPEPLHQAATGSFNFCRFAVWAPSSAPHQVVAEGIAAPAVRQDLRGVYLASAAHDPSEVAVWRPAEAANAVVHLRQNAAETKHGMCMSLAFLAPAGEAASASGSNISSIASSSLGGAPGSGEGAGGGPRYLVTGYEDGVAALWDLRSPSRPLGSARLHSEPVMCCDARPAASKGSKGDAAAPAEARATGLDAELPAAAALPAMSSTPASYDLITGSADDAVSCCNLRPAEAQPVRLAKQIKLREAGTADVRIRSDGKLFACGCWDGRARLYSLRKRGPLAVLKYHRSQVTAVAFSPVTRTLATASRDTTVALWSVYTTAAEAGRSSDA</sequence>
<dbReference type="PROSITE" id="PS50294">
    <property type="entry name" value="WD_REPEATS_REGION"/>
    <property type="match status" value="2"/>
</dbReference>
<keyword evidence="5" id="KW-1185">Reference proteome</keyword>
<dbReference type="InterPro" id="IPR015943">
    <property type="entry name" value="WD40/YVTN_repeat-like_dom_sf"/>
</dbReference>
<dbReference type="EMBL" id="CM008963">
    <property type="protein sequence ID" value="PNW86200.1"/>
    <property type="molecule type" value="Genomic_DNA"/>
</dbReference>
<dbReference type="SUPFAM" id="SSF50978">
    <property type="entry name" value="WD40 repeat-like"/>
    <property type="match status" value="1"/>
</dbReference>
<dbReference type="InParanoid" id="A0A2K3E077"/>
<dbReference type="AlphaFoldDB" id="A0A2K3E077"/>
<accession>A0A2K3E077</accession>
<dbReference type="STRING" id="3055.A0A2K3E077"/>
<dbReference type="PROSITE" id="PS00678">
    <property type="entry name" value="WD_REPEATS_1"/>
    <property type="match status" value="1"/>
</dbReference>